<evidence type="ECO:0000313" key="1">
    <source>
        <dbReference type="EMBL" id="CAI9563356.1"/>
    </source>
</evidence>
<dbReference type="Proteomes" id="UP001162483">
    <property type="component" value="Unassembled WGS sequence"/>
</dbReference>
<gene>
    <name evidence="1" type="ORF">SPARVUS_LOCUS5727498</name>
</gene>
<protein>
    <submittedName>
        <fullName evidence="1">Uncharacterized protein</fullName>
    </submittedName>
</protein>
<dbReference type="EMBL" id="CATNWA010012395">
    <property type="protein sequence ID" value="CAI9563356.1"/>
    <property type="molecule type" value="Genomic_DNA"/>
</dbReference>
<reference evidence="1" key="1">
    <citation type="submission" date="2023-05" db="EMBL/GenBank/DDBJ databases">
        <authorList>
            <person name="Stuckert A."/>
        </authorList>
    </citation>
    <scope>NUCLEOTIDE SEQUENCE</scope>
</reference>
<feature type="non-terminal residue" evidence="1">
    <location>
        <position position="75"/>
    </location>
</feature>
<accession>A0ABN9CW73</accession>
<sequence>MMSGNDILLTNIHVNTDRPISDHMIGTSHNGHRIAVPRASREHAQAANVSAVYERQPANALLWPFMYMGQTGSGL</sequence>
<organism evidence="1 2">
    <name type="scientific">Staurois parvus</name>
    <dbReference type="NCBI Taxonomy" id="386267"/>
    <lineage>
        <taxon>Eukaryota</taxon>
        <taxon>Metazoa</taxon>
        <taxon>Chordata</taxon>
        <taxon>Craniata</taxon>
        <taxon>Vertebrata</taxon>
        <taxon>Euteleostomi</taxon>
        <taxon>Amphibia</taxon>
        <taxon>Batrachia</taxon>
        <taxon>Anura</taxon>
        <taxon>Neobatrachia</taxon>
        <taxon>Ranoidea</taxon>
        <taxon>Ranidae</taxon>
        <taxon>Staurois</taxon>
    </lineage>
</organism>
<name>A0ABN9CW73_9NEOB</name>
<proteinExistence type="predicted"/>
<evidence type="ECO:0000313" key="2">
    <source>
        <dbReference type="Proteomes" id="UP001162483"/>
    </source>
</evidence>
<comment type="caution">
    <text evidence="1">The sequence shown here is derived from an EMBL/GenBank/DDBJ whole genome shotgun (WGS) entry which is preliminary data.</text>
</comment>
<keyword evidence="2" id="KW-1185">Reference proteome</keyword>